<name>A0A8D0UAX9_PIG</name>
<dbReference type="Proteomes" id="UP000694726">
    <property type="component" value="Unplaced"/>
</dbReference>
<accession>A0A8D0UAX9</accession>
<evidence type="ECO:0000313" key="1">
    <source>
        <dbReference type="Ensembl" id="ENSSSCP00015037757.1"/>
    </source>
</evidence>
<reference evidence="1" key="1">
    <citation type="submission" date="2025-08" db="UniProtKB">
        <authorList>
            <consortium name="Ensembl"/>
        </authorList>
    </citation>
    <scope>IDENTIFICATION</scope>
</reference>
<protein>
    <submittedName>
        <fullName evidence="1">Uncharacterized protein</fullName>
    </submittedName>
</protein>
<sequence>TRGECPFLFLVLPGCTYRPAPVRKGIRVAGQTPEGRPEHVLLVEAQQGLLVGRIMKSKATHSLEFLRLESRCHRLRAREMMLKSCACSGLKMTLHRSCSSDWTPSLGTSTCCRCSFKAPVQAFPGPLKGWGRGGGSQRKKKTLCQMLRRLLALGLAIISSSFCMRTKKDHIHFSVGLKAVDTMAQDTGLLSSYLIWDIVPVKYLCIQVTEWLAGQDVIMLAPKTTPNYSITSSVLGLHSWHINRKKTYL</sequence>
<dbReference type="PANTHER" id="PTHR46065:SF3">
    <property type="entry name" value="FI20425P1"/>
    <property type="match status" value="1"/>
</dbReference>
<dbReference type="PANTHER" id="PTHR46065">
    <property type="entry name" value="E3 UBIQUITIN-PROTEIN LIGASE MARCH 2/3 FAMILY MEMBER"/>
    <property type="match status" value="1"/>
</dbReference>
<organism evidence="1 2">
    <name type="scientific">Sus scrofa</name>
    <name type="common">Pig</name>
    <dbReference type="NCBI Taxonomy" id="9823"/>
    <lineage>
        <taxon>Eukaryota</taxon>
        <taxon>Metazoa</taxon>
        <taxon>Chordata</taxon>
        <taxon>Craniata</taxon>
        <taxon>Vertebrata</taxon>
        <taxon>Euteleostomi</taxon>
        <taxon>Mammalia</taxon>
        <taxon>Eutheria</taxon>
        <taxon>Laurasiatheria</taxon>
        <taxon>Artiodactyla</taxon>
        <taxon>Suina</taxon>
        <taxon>Suidae</taxon>
        <taxon>Sus</taxon>
    </lineage>
</organism>
<dbReference type="AlphaFoldDB" id="A0A8D0UAX9"/>
<proteinExistence type="predicted"/>
<dbReference type="Ensembl" id="ENSSSCT00015092321.1">
    <property type="protein sequence ID" value="ENSSSCP00015037757.1"/>
    <property type="gene ID" value="ENSSSCG00015068516.1"/>
</dbReference>
<evidence type="ECO:0000313" key="2">
    <source>
        <dbReference type="Proteomes" id="UP000694726"/>
    </source>
</evidence>